<keyword evidence="2" id="KW-1185">Reference proteome</keyword>
<name>A0A6G0SYP8_APHGL</name>
<dbReference type="AlphaFoldDB" id="A0A6G0SYP8"/>
<sequence>MKKFELLPFSLGESNYDWVLETNCRGAKNNNNVGGEEVHCLVTPWPLMGVQLVCVVHEYKQITKIIVMSNLFSSAGHIESANHFIQSSQYCLIFQYKRLMILELYMYIDLYEYSYGESILISQQRLYYIYHIYRVLTQYAGPCEYQNFLYNGILSYINHTYMIPQVKGDSPVCILVCNFKIDLEAYEFLQTSHL</sequence>
<accession>A0A6G0SYP8</accession>
<organism evidence="1 2">
    <name type="scientific">Aphis glycines</name>
    <name type="common">Soybean aphid</name>
    <dbReference type="NCBI Taxonomy" id="307491"/>
    <lineage>
        <taxon>Eukaryota</taxon>
        <taxon>Metazoa</taxon>
        <taxon>Ecdysozoa</taxon>
        <taxon>Arthropoda</taxon>
        <taxon>Hexapoda</taxon>
        <taxon>Insecta</taxon>
        <taxon>Pterygota</taxon>
        <taxon>Neoptera</taxon>
        <taxon>Paraneoptera</taxon>
        <taxon>Hemiptera</taxon>
        <taxon>Sternorrhyncha</taxon>
        <taxon>Aphidomorpha</taxon>
        <taxon>Aphidoidea</taxon>
        <taxon>Aphididae</taxon>
        <taxon>Aphidini</taxon>
        <taxon>Aphis</taxon>
        <taxon>Aphis</taxon>
    </lineage>
</organism>
<dbReference type="EMBL" id="VYZN01000079">
    <property type="protein sequence ID" value="KAE9523506.1"/>
    <property type="molecule type" value="Genomic_DNA"/>
</dbReference>
<evidence type="ECO:0000313" key="2">
    <source>
        <dbReference type="Proteomes" id="UP000475862"/>
    </source>
</evidence>
<proteinExistence type="predicted"/>
<dbReference type="Proteomes" id="UP000475862">
    <property type="component" value="Unassembled WGS sequence"/>
</dbReference>
<comment type="caution">
    <text evidence="1">The sequence shown here is derived from an EMBL/GenBank/DDBJ whole genome shotgun (WGS) entry which is preliminary data.</text>
</comment>
<protein>
    <submittedName>
        <fullName evidence="1">Uncharacterized protein</fullName>
    </submittedName>
</protein>
<reference evidence="1 2" key="1">
    <citation type="submission" date="2019-08" db="EMBL/GenBank/DDBJ databases">
        <title>The genome of the soybean aphid Biotype 1, its phylome, world population structure and adaptation to the North American continent.</title>
        <authorList>
            <person name="Giordano R."/>
            <person name="Donthu R.K."/>
            <person name="Hernandez A.G."/>
            <person name="Wright C.L."/>
            <person name="Zimin A.V."/>
        </authorList>
    </citation>
    <scope>NUCLEOTIDE SEQUENCE [LARGE SCALE GENOMIC DNA]</scope>
    <source>
        <tissue evidence="1">Whole aphids</tissue>
    </source>
</reference>
<gene>
    <name evidence="1" type="ORF">AGLY_016058</name>
</gene>
<evidence type="ECO:0000313" key="1">
    <source>
        <dbReference type="EMBL" id="KAE9523506.1"/>
    </source>
</evidence>